<evidence type="ECO:0000313" key="1">
    <source>
        <dbReference type="Proteomes" id="UP000515153"/>
    </source>
</evidence>
<sequence>MFTLISVCLHKAIENASAGLNGPAGYEPSCCGVASMTSTCRNEEWGLTVGRLTVSRIIECVGLEKKKKKKKKNNNGSAKLCREKVQQLPKRGLKFNFQAHISHFASCYTQTLCDLKPDMSPFGRPQSA</sequence>
<dbReference type="Proteomes" id="UP000515153">
    <property type="component" value="Chromosome VII"/>
</dbReference>
<dbReference type="RefSeq" id="XP_030979738.1">
    <property type="nucleotide sequence ID" value="XM_031130606.1"/>
</dbReference>
<name>A0A6P8AXT7_PYRGI</name>
<evidence type="ECO:0000313" key="2">
    <source>
        <dbReference type="RefSeq" id="XP_030979738.1"/>
    </source>
</evidence>
<dbReference type="GeneID" id="41965512"/>
<dbReference type="KEGG" id="pgri:PgNI_10633"/>
<protein>
    <submittedName>
        <fullName evidence="2">Uncharacterized protein</fullName>
    </submittedName>
</protein>
<reference evidence="1 2" key="1">
    <citation type="journal article" date="2019" name="Mol. Biol. Evol.">
        <title>Blast fungal genomes show frequent chromosomal changes, gene gains and losses, and effector gene turnover.</title>
        <authorList>
            <person name="Gomez Luciano L.B."/>
            <person name="Jason Tsai I."/>
            <person name="Chuma I."/>
            <person name="Tosa Y."/>
            <person name="Chen Y.H."/>
            <person name="Li J.Y."/>
            <person name="Li M.Y."/>
            <person name="Jade Lu M.Y."/>
            <person name="Nakayashiki H."/>
            <person name="Li W.H."/>
        </authorList>
    </citation>
    <scope>NUCLEOTIDE SEQUENCE [LARGE SCALE GENOMIC DNA]</scope>
    <source>
        <strain evidence="1 2">NI907</strain>
    </source>
</reference>
<keyword evidence="1" id="KW-1185">Reference proteome</keyword>
<organism evidence="1 2">
    <name type="scientific">Pyricularia grisea</name>
    <name type="common">Crabgrass-specific blast fungus</name>
    <name type="synonym">Magnaporthe grisea</name>
    <dbReference type="NCBI Taxonomy" id="148305"/>
    <lineage>
        <taxon>Eukaryota</taxon>
        <taxon>Fungi</taxon>
        <taxon>Dikarya</taxon>
        <taxon>Ascomycota</taxon>
        <taxon>Pezizomycotina</taxon>
        <taxon>Sordariomycetes</taxon>
        <taxon>Sordariomycetidae</taxon>
        <taxon>Magnaporthales</taxon>
        <taxon>Pyriculariaceae</taxon>
        <taxon>Pyricularia</taxon>
    </lineage>
</organism>
<reference evidence="2" key="2">
    <citation type="submission" date="2019-10" db="EMBL/GenBank/DDBJ databases">
        <authorList>
            <consortium name="NCBI Genome Project"/>
        </authorList>
    </citation>
    <scope>NUCLEOTIDE SEQUENCE</scope>
    <source>
        <strain evidence="2">NI907</strain>
    </source>
</reference>
<gene>
    <name evidence="2" type="ORF">PgNI_10633</name>
</gene>
<dbReference type="AlphaFoldDB" id="A0A6P8AXT7"/>
<reference evidence="2" key="3">
    <citation type="submission" date="2025-08" db="UniProtKB">
        <authorList>
            <consortium name="RefSeq"/>
        </authorList>
    </citation>
    <scope>IDENTIFICATION</scope>
    <source>
        <strain evidence="2">NI907</strain>
    </source>
</reference>
<proteinExistence type="predicted"/>
<accession>A0A6P8AXT7</accession>